<dbReference type="Gene3D" id="3.30.160.60">
    <property type="entry name" value="Classic Zinc Finger"/>
    <property type="match status" value="1"/>
</dbReference>
<protein>
    <submittedName>
        <fullName evidence="1">Zinc finger 106-like</fullName>
    </submittedName>
</protein>
<reference evidence="1" key="1">
    <citation type="submission" date="2020-04" db="EMBL/GenBank/DDBJ databases">
        <authorList>
            <person name="Alioto T."/>
            <person name="Alioto T."/>
            <person name="Gomez Garrido J."/>
        </authorList>
    </citation>
    <scope>NUCLEOTIDE SEQUENCE</scope>
    <source>
        <strain evidence="1">A484AB</strain>
    </source>
</reference>
<dbReference type="Proteomes" id="UP001152795">
    <property type="component" value="Unassembled WGS sequence"/>
</dbReference>
<dbReference type="Gene3D" id="2.130.10.10">
    <property type="entry name" value="YVTN repeat-like/Quinoprotein amine dehydrogenase"/>
    <property type="match status" value="1"/>
</dbReference>
<dbReference type="PROSITE" id="PS00028">
    <property type="entry name" value="ZINC_FINGER_C2H2_1"/>
    <property type="match status" value="1"/>
</dbReference>
<dbReference type="PANTHER" id="PTHR14435">
    <property type="entry name" value="ZINC FINGER PROTEIN 106"/>
    <property type="match status" value="1"/>
</dbReference>
<dbReference type="Pfam" id="PF00400">
    <property type="entry name" value="WD40"/>
    <property type="match status" value="1"/>
</dbReference>
<accession>A0A7D9IJL3</accession>
<dbReference type="GO" id="GO:0003723">
    <property type="term" value="F:RNA binding"/>
    <property type="evidence" value="ECO:0007669"/>
    <property type="project" value="InterPro"/>
</dbReference>
<gene>
    <name evidence="1" type="ORF">PACLA_8A015716</name>
</gene>
<dbReference type="SUPFAM" id="SSF50978">
    <property type="entry name" value="WD40 repeat-like"/>
    <property type="match status" value="1"/>
</dbReference>
<dbReference type="OrthoDB" id="10002522at2759"/>
<dbReference type="PANTHER" id="PTHR14435:SF2">
    <property type="entry name" value="ZINC FINGER PROTEIN 106"/>
    <property type="match status" value="1"/>
</dbReference>
<organism evidence="1 2">
    <name type="scientific">Paramuricea clavata</name>
    <name type="common">Red gorgonian</name>
    <name type="synonym">Violescent sea-whip</name>
    <dbReference type="NCBI Taxonomy" id="317549"/>
    <lineage>
        <taxon>Eukaryota</taxon>
        <taxon>Metazoa</taxon>
        <taxon>Cnidaria</taxon>
        <taxon>Anthozoa</taxon>
        <taxon>Octocorallia</taxon>
        <taxon>Malacalcyonacea</taxon>
        <taxon>Plexauridae</taxon>
        <taxon>Paramuricea</taxon>
    </lineage>
</organism>
<dbReference type="InterPro" id="IPR015943">
    <property type="entry name" value="WD40/YVTN_repeat-like_dom_sf"/>
</dbReference>
<dbReference type="GO" id="GO:0017124">
    <property type="term" value="F:SH3 domain binding"/>
    <property type="evidence" value="ECO:0007669"/>
    <property type="project" value="TreeGrafter"/>
</dbReference>
<sequence length="176" mass="19642">MQVVENILYSGSADTVVQSHNINTGELVRSYTGHTMSVSGLQALGGVLITSSLDRIIRCFDIKTGDLLQLYGGNTDMIFSLSVIGNMIYTGCRDGRVSGIKLDLRKYHCCKWGDCSLKFGLLDHLIQHVQDHINQTVDFKSCFWDECVHKFPRGKQLDVIQAATEHILSHVPNTKE</sequence>
<comment type="caution">
    <text evidence="1">The sequence shown here is derived from an EMBL/GenBank/DDBJ whole genome shotgun (WGS) entry which is preliminary data.</text>
</comment>
<dbReference type="GO" id="GO:0016020">
    <property type="term" value="C:membrane"/>
    <property type="evidence" value="ECO:0007669"/>
    <property type="project" value="TreeGrafter"/>
</dbReference>
<dbReference type="InterPro" id="IPR001680">
    <property type="entry name" value="WD40_rpt"/>
</dbReference>
<keyword evidence="2" id="KW-1185">Reference proteome</keyword>
<dbReference type="InterPro" id="IPR013087">
    <property type="entry name" value="Znf_C2H2_type"/>
</dbReference>
<dbReference type="GO" id="GO:0005829">
    <property type="term" value="C:cytosol"/>
    <property type="evidence" value="ECO:0007669"/>
    <property type="project" value="TreeGrafter"/>
</dbReference>
<dbReference type="SMART" id="SM00320">
    <property type="entry name" value="WD40"/>
    <property type="match status" value="2"/>
</dbReference>
<dbReference type="AlphaFoldDB" id="A0A7D9IJL3"/>
<name>A0A7D9IJL3_PARCT</name>
<proteinExistence type="predicted"/>
<dbReference type="InterPro" id="IPR042622">
    <property type="entry name" value="Znf106"/>
</dbReference>
<evidence type="ECO:0000313" key="2">
    <source>
        <dbReference type="Proteomes" id="UP001152795"/>
    </source>
</evidence>
<evidence type="ECO:0000313" key="1">
    <source>
        <dbReference type="EMBL" id="CAB4009284.1"/>
    </source>
</evidence>
<dbReference type="EMBL" id="CACRXK020006401">
    <property type="protein sequence ID" value="CAB4009284.1"/>
    <property type="molecule type" value="Genomic_DNA"/>
</dbReference>
<dbReference type="InterPro" id="IPR036322">
    <property type="entry name" value="WD40_repeat_dom_sf"/>
</dbReference>